<feature type="chain" id="PRO_5042911778" description="GlyGly-CTERM sorting domain-containing protein" evidence="1">
    <location>
        <begin position="23"/>
        <end position="481"/>
    </location>
</feature>
<evidence type="ECO:0000313" key="3">
    <source>
        <dbReference type="Proteomes" id="UP000263418"/>
    </source>
</evidence>
<reference evidence="2 3" key="1">
    <citation type="submission" date="2017-01" db="EMBL/GenBank/DDBJ databases">
        <title>Complete Genome Sequence of Vibrio vulnificus FORC_053.</title>
        <authorList>
            <consortium name="Food-borne Pathogen Omics Research Center"/>
            <person name="Chung H.Y."/>
            <person name="Na E.J."/>
            <person name="Song J.S."/>
            <person name="Kim H."/>
            <person name="Lee J.-H."/>
            <person name="Ryu S."/>
            <person name="Choi S.H."/>
        </authorList>
    </citation>
    <scope>NUCLEOTIDE SEQUENCE [LARGE SCALE GENOMIC DNA]</scope>
    <source>
        <strain evidence="2 3">FORC_053</strain>
    </source>
</reference>
<evidence type="ECO:0000256" key="1">
    <source>
        <dbReference type="SAM" id="SignalP"/>
    </source>
</evidence>
<name>A0AAN1PSD6_VIBVL</name>
<protein>
    <recommendedName>
        <fullName evidence="4">GlyGly-CTERM sorting domain-containing protein</fullName>
    </recommendedName>
</protein>
<organism evidence="2 3">
    <name type="scientific">Vibrio vulnificus</name>
    <dbReference type="NCBI Taxonomy" id="672"/>
    <lineage>
        <taxon>Bacteria</taxon>
        <taxon>Pseudomonadati</taxon>
        <taxon>Pseudomonadota</taxon>
        <taxon>Gammaproteobacteria</taxon>
        <taxon>Vibrionales</taxon>
        <taxon>Vibrionaceae</taxon>
        <taxon>Vibrio</taxon>
    </lineage>
</organism>
<dbReference type="AlphaFoldDB" id="A0AAN1PSD6"/>
<dbReference type="RefSeq" id="WP_045623359.1">
    <property type="nucleotide sequence ID" value="NZ_CP012740.1"/>
</dbReference>
<dbReference type="Proteomes" id="UP000263418">
    <property type="component" value="Chromosome 2"/>
</dbReference>
<proteinExistence type="predicted"/>
<accession>A0AAN1PSD6</accession>
<keyword evidence="1" id="KW-0732">Signal</keyword>
<evidence type="ECO:0008006" key="4">
    <source>
        <dbReference type="Google" id="ProtNLM"/>
    </source>
</evidence>
<dbReference type="EMBL" id="CP019291">
    <property type="protein sequence ID" value="AXX61372.1"/>
    <property type="molecule type" value="Genomic_DNA"/>
</dbReference>
<sequence length="481" mass="52450">MKKCVLASTLAASLVISTSAFSAALSGTYVGHYSLTMNAHRDNGINNMPWPESTLDGLYQGNKYKILGNSITDGIWVWDFDQQTVTISGSTLLAMGMLYVPFQAFNAAEIENRRADQAVVIDDLAEITFPFEYDSVAGLYKIEYAQKKYVQPPFPVEGVANYPIGLTQSYLRIQQQENGTLTISTADVEEGIEPDQVPGTRIEGVFPAIVQVEYQAKNMLLDNKTDSNNDGISDALAKLLQLDLLSGDTDGDHLDDIVETPVYLRGKDSDADGISDALEAGDWANDATRASGIVLNNGHKLTLSSSNDIPLSYTYVSEVDLTIANMHTLTGELPPSENSDKQTLDYGYGMLNFNLGTQEKMLSSDSVSVNIKMANPPQGLEIYHIVKKFDMDAGGFVQAFVKLAWSENADQSIDLTLQNPNLYPILSSSLIFTAPQVKSEGDKPDTAASSSSGGSMGMWSLWLLGLASLRRPLTSWKRQSR</sequence>
<evidence type="ECO:0000313" key="2">
    <source>
        <dbReference type="EMBL" id="AXX61372.1"/>
    </source>
</evidence>
<gene>
    <name evidence="2" type="ORF">FORC53_3033</name>
</gene>
<feature type="signal peptide" evidence="1">
    <location>
        <begin position="1"/>
        <end position="22"/>
    </location>
</feature>